<dbReference type="PROSITE" id="PS00128">
    <property type="entry name" value="GLYCOSYL_HYDROL_F22_1"/>
    <property type="match status" value="1"/>
</dbReference>
<feature type="non-terminal residue" evidence="14">
    <location>
        <position position="123"/>
    </location>
</feature>
<dbReference type="OrthoDB" id="17373at2759"/>
<reference evidence="14" key="1">
    <citation type="submission" date="2019-09" db="EMBL/GenBank/DDBJ databases">
        <title>Bird 10,000 Genomes (B10K) Project - Family phase.</title>
        <authorList>
            <person name="Zhang G."/>
        </authorList>
    </citation>
    <scope>NUCLEOTIDE SEQUENCE</scope>
    <source>
        <strain evidence="14">B10K-DU-008-47</strain>
        <tissue evidence="14">Mixed tissue sample</tissue>
    </source>
</reference>
<dbReference type="Pfam" id="PF00062">
    <property type="entry name" value="Lys"/>
    <property type="match status" value="1"/>
</dbReference>
<dbReference type="PANTHER" id="PTHR11407">
    <property type="entry name" value="LYSOZYME C"/>
    <property type="match status" value="1"/>
</dbReference>
<dbReference type="CDD" id="cd16897">
    <property type="entry name" value="LYZ_C"/>
    <property type="match status" value="1"/>
</dbReference>
<dbReference type="Gene3D" id="1.10.530.10">
    <property type="match status" value="1"/>
</dbReference>
<feature type="non-terminal residue" evidence="14">
    <location>
        <position position="1"/>
    </location>
</feature>
<evidence type="ECO:0000256" key="2">
    <source>
        <dbReference type="ARBA" id="ARBA00004613"/>
    </source>
</evidence>
<gene>
    <name evidence="14" type="primary">Lyz</name>
    <name evidence="14" type="ORF">PIACAY_R14298</name>
</gene>
<feature type="signal peptide" evidence="12">
    <location>
        <begin position="1"/>
        <end position="16"/>
    </location>
</feature>
<feature type="domain" description="Glycosyl hydrolases family 22 (GH22)" evidence="13">
    <location>
        <begin position="91"/>
        <end position="109"/>
    </location>
</feature>
<dbReference type="Proteomes" id="UP000653271">
    <property type="component" value="Unassembled WGS sequence"/>
</dbReference>
<dbReference type="GO" id="GO:0042742">
    <property type="term" value="P:defense response to bacterium"/>
    <property type="evidence" value="ECO:0007669"/>
    <property type="project" value="UniProtKB-KW"/>
</dbReference>
<keyword evidence="5" id="KW-0964">Secreted</keyword>
<evidence type="ECO:0000313" key="15">
    <source>
        <dbReference type="Proteomes" id="UP000653271"/>
    </source>
</evidence>
<name>A0A850WLV8_PIACA</name>
<keyword evidence="10" id="KW-0326">Glycosidase</keyword>
<feature type="chain" id="PRO_5032704015" description="lysozyme" evidence="12">
    <location>
        <begin position="17"/>
        <end position="123"/>
    </location>
</feature>
<dbReference type="PRINTS" id="PR00135">
    <property type="entry name" value="LYZLACT"/>
</dbReference>
<comment type="subcellular location">
    <subcellularLocation>
        <location evidence="2">Secreted</location>
    </subcellularLocation>
</comment>
<evidence type="ECO:0000256" key="10">
    <source>
        <dbReference type="ARBA" id="ARBA00023295"/>
    </source>
</evidence>
<keyword evidence="7" id="KW-0081">Bacteriolytic enzyme</keyword>
<keyword evidence="9" id="KW-1015">Disulfide bond</keyword>
<dbReference type="EMBL" id="WAAB01003142">
    <property type="protein sequence ID" value="NWH70834.1"/>
    <property type="molecule type" value="Genomic_DNA"/>
</dbReference>
<evidence type="ECO:0000259" key="13">
    <source>
        <dbReference type="PROSITE" id="PS00128"/>
    </source>
</evidence>
<dbReference type="FunFam" id="1.10.530.10:FF:000001">
    <property type="entry name" value="Lysozyme C"/>
    <property type="match status" value="1"/>
</dbReference>
<evidence type="ECO:0000256" key="8">
    <source>
        <dbReference type="ARBA" id="ARBA00022801"/>
    </source>
</evidence>
<keyword evidence="6" id="KW-0929">Antimicrobial</keyword>
<comment type="similarity">
    <text evidence="3 11">Belongs to the glycosyl hydrolase 22 family.</text>
</comment>
<evidence type="ECO:0000256" key="1">
    <source>
        <dbReference type="ARBA" id="ARBA00000632"/>
    </source>
</evidence>
<dbReference type="GO" id="GO:0005576">
    <property type="term" value="C:extracellular region"/>
    <property type="evidence" value="ECO:0007669"/>
    <property type="project" value="UniProtKB-SubCell"/>
</dbReference>
<dbReference type="AlphaFoldDB" id="A0A850WLV8"/>
<dbReference type="GO" id="GO:0003796">
    <property type="term" value="F:lysozyme activity"/>
    <property type="evidence" value="ECO:0007669"/>
    <property type="project" value="UniProtKB-EC"/>
</dbReference>
<comment type="caution">
    <text evidence="14">The sequence shown here is derived from an EMBL/GenBank/DDBJ whole genome shotgun (WGS) entry which is preliminary data.</text>
</comment>
<keyword evidence="8" id="KW-0378">Hydrolase</keyword>
<dbReference type="GO" id="GO:0031640">
    <property type="term" value="P:killing of cells of another organism"/>
    <property type="evidence" value="ECO:0007669"/>
    <property type="project" value="UniProtKB-KW"/>
</dbReference>
<evidence type="ECO:0000256" key="6">
    <source>
        <dbReference type="ARBA" id="ARBA00022529"/>
    </source>
</evidence>
<dbReference type="EC" id="3.2.1.17" evidence="4"/>
<evidence type="ECO:0000256" key="5">
    <source>
        <dbReference type="ARBA" id="ARBA00022525"/>
    </source>
</evidence>
<evidence type="ECO:0000256" key="9">
    <source>
        <dbReference type="ARBA" id="ARBA00023157"/>
    </source>
</evidence>
<keyword evidence="12" id="KW-0732">Signal</keyword>
<dbReference type="InterPro" id="IPR001916">
    <property type="entry name" value="Glyco_hydro_22"/>
</dbReference>
<evidence type="ECO:0000256" key="12">
    <source>
        <dbReference type="SAM" id="SignalP"/>
    </source>
</evidence>
<dbReference type="SUPFAM" id="SSF53955">
    <property type="entry name" value="Lysozyme-like"/>
    <property type="match status" value="1"/>
</dbReference>
<dbReference type="GO" id="GO:0016998">
    <property type="term" value="P:cell wall macromolecule catabolic process"/>
    <property type="evidence" value="ECO:0007669"/>
    <property type="project" value="UniProtKB-ARBA"/>
</dbReference>
<sequence>FVFLVFLGLVLSGTQGEIIPRCELVKILRQNGFEGFEGSTVADWVCLVAHESSYNTDAYHNNGPSRDYGIFQINSQYWCDDGKTRGSVNACHISCSELLGDNIEDDIQCAKKIAEEARGLSPW</sequence>
<dbReference type="PANTHER" id="PTHR11407:SF63">
    <property type="entry name" value="LYSOZYME C"/>
    <property type="match status" value="1"/>
</dbReference>
<dbReference type="InterPro" id="IPR000974">
    <property type="entry name" value="Glyco_hydro_22_lys"/>
</dbReference>
<protein>
    <recommendedName>
        <fullName evidence="4">lysozyme</fullName>
        <ecNumber evidence="4">3.2.1.17</ecNumber>
    </recommendedName>
</protein>
<evidence type="ECO:0000256" key="7">
    <source>
        <dbReference type="ARBA" id="ARBA00022638"/>
    </source>
</evidence>
<evidence type="ECO:0000256" key="11">
    <source>
        <dbReference type="RuleBase" id="RU004440"/>
    </source>
</evidence>
<comment type="catalytic activity">
    <reaction evidence="1">
        <text>Hydrolysis of (1-&gt;4)-beta-linkages between N-acetylmuramic acid and N-acetyl-D-glucosamine residues in a peptidoglycan and between N-acetyl-D-glucosamine residues in chitodextrins.</text>
        <dbReference type="EC" id="3.2.1.17"/>
    </reaction>
</comment>
<dbReference type="PRINTS" id="PR00137">
    <property type="entry name" value="LYSOZYME"/>
</dbReference>
<dbReference type="SMART" id="SM00263">
    <property type="entry name" value="LYZ1"/>
    <property type="match status" value="1"/>
</dbReference>
<evidence type="ECO:0000256" key="4">
    <source>
        <dbReference type="ARBA" id="ARBA00012732"/>
    </source>
</evidence>
<dbReference type="PROSITE" id="PS51348">
    <property type="entry name" value="GLYCOSYL_HYDROL_F22_2"/>
    <property type="match status" value="1"/>
</dbReference>
<evidence type="ECO:0000313" key="14">
    <source>
        <dbReference type="EMBL" id="NWH70834.1"/>
    </source>
</evidence>
<evidence type="ECO:0000256" key="3">
    <source>
        <dbReference type="ARBA" id="ARBA00010859"/>
    </source>
</evidence>
<accession>A0A850WLV8</accession>
<dbReference type="InterPro" id="IPR023346">
    <property type="entry name" value="Lysozyme-like_dom_sf"/>
</dbReference>
<proteinExistence type="inferred from homology"/>
<keyword evidence="15" id="KW-1185">Reference proteome</keyword>
<dbReference type="InterPro" id="IPR019799">
    <property type="entry name" value="Glyco_hydro_22_CS"/>
</dbReference>
<organism evidence="14 15">
    <name type="scientific">Piaya cayana</name>
    <name type="common">Common squirrel cuckoo</name>
    <dbReference type="NCBI Taxonomy" id="33601"/>
    <lineage>
        <taxon>Eukaryota</taxon>
        <taxon>Metazoa</taxon>
        <taxon>Chordata</taxon>
        <taxon>Craniata</taxon>
        <taxon>Vertebrata</taxon>
        <taxon>Euteleostomi</taxon>
        <taxon>Archelosauria</taxon>
        <taxon>Archosauria</taxon>
        <taxon>Dinosauria</taxon>
        <taxon>Saurischia</taxon>
        <taxon>Theropoda</taxon>
        <taxon>Coelurosauria</taxon>
        <taxon>Aves</taxon>
        <taxon>Neognathae</taxon>
        <taxon>Neoaves</taxon>
        <taxon>Otidimorphae</taxon>
        <taxon>Cuculiformes</taxon>
        <taxon>Coccyzidae</taxon>
        <taxon>Piaya</taxon>
    </lineage>
</organism>